<dbReference type="InterPro" id="IPR035965">
    <property type="entry name" value="PAS-like_dom_sf"/>
</dbReference>
<dbReference type="SMART" id="SM00267">
    <property type="entry name" value="GGDEF"/>
    <property type="match status" value="1"/>
</dbReference>
<dbReference type="NCBIfam" id="TIGR00254">
    <property type="entry name" value="GGDEF"/>
    <property type="match status" value="1"/>
</dbReference>
<evidence type="ECO:0000259" key="4">
    <source>
        <dbReference type="PROSITE" id="PS50113"/>
    </source>
</evidence>
<protein>
    <submittedName>
        <fullName evidence="7">Inner membrane protein/sensory box protein LssE</fullName>
    </submittedName>
</protein>
<dbReference type="InterPro" id="IPR052155">
    <property type="entry name" value="Biofilm_reg_signaling"/>
</dbReference>
<dbReference type="PROSITE" id="PS50883">
    <property type="entry name" value="EAL"/>
    <property type="match status" value="1"/>
</dbReference>
<dbReference type="InterPro" id="IPR001789">
    <property type="entry name" value="Sig_transdc_resp-reg_receiver"/>
</dbReference>
<dbReference type="RefSeq" id="WP_058526113.1">
    <property type="nucleotide sequence ID" value="NZ_CAAAHY010000023.1"/>
</dbReference>
<dbReference type="SMART" id="SM00448">
    <property type="entry name" value="REC"/>
    <property type="match status" value="1"/>
</dbReference>
<organism evidence="7 8">
    <name type="scientific">Legionella erythra</name>
    <dbReference type="NCBI Taxonomy" id="448"/>
    <lineage>
        <taxon>Bacteria</taxon>
        <taxon>Pseudomonadati</taxon>
        <taxon>Pseudomonadota</taxon>
        <taxon>Gammaproteobacteria</taxon>
        <taxon>Legionellales</taxon>
        <taxon>Legionellaceae</taxon>
        <taxon>Legionella</taxon>
    </lineage>
</organism>
<dbReference type="CDD" id="cd17569">
    <property type="entry name" value="REC_HupR-like"/>
    <property type="match status" value="1"/>
</dbReference>
<evidence type="ECO:0000256" key="1">
    <source>
        <dbReference type="PROSITE-ProRule" id="PRU00169"/>
    </source>
</evidence>
<dbReference type="Pfam" id="PF00072">
    <property type="entry name" value="Response_reg"/>
    <property type="match status" value="1"/>
</dbReference>
<dbReference type="InterPro" id="IPR035919">
    <property type="entry name" value="EAL_sf"/>
</dbReference>
<dbReference type="SUPFAM" id="SSF141868">
    <property type="entry name" value="EAL domain-like"/>
    <property type="match status" value="1"/>
</dbReference>
<feature type="domain" description="Response regulatory" evidence="2">
    <location>
        <begin position="13"/>
        <end position="128"/>
    </location>
</feature>
<proteinExistence type="predicted"/>
<keyword evidence="1" id="KW-0597">Phosphoprotein</keyword>
<comment type="caution">
    <text evidence="7">The sequence shown here is derived from an EMBL/GenBank/DDBJ whole genome shotgun (WGS) entry which is preliminary data.</text>
</comment>
<dbReference type="InterPro" id="IPR029787">
    <property type="entry name" value="Nucleotide_cyclase"/>
</dbReference>
<feature type="domain" description="EAL" evidence="5">
    <location>
        <begin position="432"/>
        <end position="686"/>
    </location>
</feature>
<evidence type="ECO:0000259" key="5">
    <source>
        <dbReference type="PROSITE" id="PS50883"/>
    </source>
</evidence>
<evidence type="ECO:0000259" key="6">
    <source>
        <dbReference type="PROSITE" id="PS50887"/>
    </source>
</evidence>
<gene>
    <name evidence="7" type="ORF">Lery_0948</name>
</gene>
<name>A0A0W0TRT1_LEGER</name>
<dbReference type="PROSITE" id="PS50113">
    <property type="entry name" value="PAC"/>
    <property type="match status" value="1"/>
</dbReference>
<dbReference type="EMBL" id="LNYA01000021">
    <property type="protein sequence ID" value="KTC98385.1"/>
    <property type="molecule type" value="Genomic_DNA"/>
</dbReference>
<dbReference type="AlphaFoldDB" id="A0A0W0TRT1"/>
<dbReference type="Pfam" id="PF00563">
    <property type="entry name" value="EAL"/>
    <property type="match status" value="1"/>
</dbReference>
<dbReference type="SMART" id="SM00052">
    <property type="entry name" value="EAL"/>
    <property type="match status" value="1"/>
</dbReference>
<dbReference type="InterPro" id="IPR000014">
    <property type="entry name" value="PAS"/>
</dbReference>
<evidence type="ECO:0000259" key="2">
    <source>
        <dbReference type="PROSITE" id="PS50110"/>
    </source>
</evidence>
<dbReference type="SUPFAM" id="SSF55073">
    <property type="entry name" value="Nucleotide cyclase"/>
    <property type="match status" value="1"/>
</dbReference>
<dbReference type="Pfam" id="PF00990">
    <property type="entry name" value="GGDEF"/>
    <property type="match status" value="1"/>
</dbReference>
<reference evidence="7 8" key="1">
    <citation type="submission" date="2015-11" db="EMBL/GenBank/DDBJ databases">
        <title>Genomic analysis of 38 Legionella species identifies large and diverse effector repertoires.</title>
        <authorList>
            <person name="Burstein D."/>
            <person name="Amaro F."/>
            <person name="Zusman T."/>
            <person name="Lifshitz Z."/>
            <person name="Cohen O."/>
            <person name="Gilbert J.A."/>
            <person name="Pupko T."/>
            <person name="Shuman H.A."/>
            <person name="Segal G."/>
        </authorList>
    </citation>
    <scope>NUCLEOTIDE SEQUENCE [LARGE SCALE GENOMIC DNA]</scope>
    <source>
        <strain evidence="7 8">SE-32A-C8</strain>
    </source>
</reference>
<dbReference type="PROSITE" id="PS50887">
    <property type="entry name" value="GGDEF"/>
    <property type="match status" value="1"/>
</dbReference>
<feature type="modified residue" description="4-aspartylphosphate" evidence="1">
    <location>
        <position position="62"/>
    </location>
</feature>
<dbReference type="STRING" id="448.Lery_0948"/>
<dbReference type="CDD" id="cd01948">
    <property type="entry name" value="EAL"/>
    <property type="match status" value="1"/>
</dbReference>
<dbReference type="InterPro" id="IPR000700">
    <property type="entry name" value="PAS-assoc_C"/>
</dbReference>
<dbReference type="Proteomes" id="UP000054773">
    <property type="component" value="Unassembled WGS sequence"/>
</dbReference>
<dbReference type="CDD" id="cd01949">
    <property type="entry name" value="GGDEF"/>
    <property type="match status" value="1"/>
</dbReference>
<dbReference type="PANTHER" id="PTHR44757:SF2">
    <property type="entry name" value="BIOFILM ARCHITECTURE MAINTENANCE PROTEIN MBAA"/>
    <property type="match status" value="1"/>
</dbReference>
<dbReference type="GO" id="GO:0000160">
    <property type="term" value="P:phosphorelay signal transduction system"/>
    <property type="evidence" value="ECO:0007669"/>
    <property type="project" value="InterPro"/>
</dbReference>
<dbReference type="InterPro" id="IPR000160">
    <property type="entry name" value="GGDEF_dom"/>
</dbReference>
<dbReference type="NCBIfam" id="TIGR00229">
    <property type="entry name" value="sensory_box"/>
    <property type="match status" value="1"/>
</dbReference>
<accession>A0A0W0TRT1</accession>
<dbReference type="PANTHER" id="PTHR44757">
    <property type="entry name" value="DIGUANYLATE CYCLASE DGCP"/>
    <property type="match status" value="1"/>
</dbReference>
<dbReference type="CDD" id="cd00130">
    <property type="entry name" value="PAS"/>
    <property type="match status" value="1"/>
</dbReference>
<dbReference type="SUPFAM" id="SSF52172">
    <property type="entry name" value="CheY-like"/>
    <property type="match status" value="1"/>
</dbReference>
<dbReference type="OrthoDB" id="8553030at2"/>
<dbReference type="Gene3D" id="3.20.20.450">
    <property type="entry name" value="EAL domain"/>
    <property type="match status" value="1"/>
</dbReference>
<feature type="domain" description="GGDEF" evidence="6">
    <location>
        <begin position="289"/>
        <end position="423"/>
    </location>
</feature>
<evidence type="ECO:0000259" key="3">
    <source>
        <dbReference type="PROSITE" id="PS50112"/>
    </source>
</evidence>
<dbReference type="Gene3D" id="3.30.70.270">
    <property type="match status" value="1"/>
</dbReference>
<sequence length="693" mass="78907">MTTSVDRDFVKKQVLIVDDDESIRIRLGSLLGNNGYDVFTAESANAGFEILKSQPIPVIISDHRMPELSGAEFLEIVKNEYPHTVRMVLSEYEDFAAMADAFNKGAIYKFIAKKWNDRELLNHVDAAFVCYEELNRQQALNSSLSKAIEAVVITSKDGLITSVNESFELLMAFRSEDILGKRLDIFDGTLKQLEEIQEGLNQNGCWQGRLKAIKRDKTSFPIFLSITTIKNNLGLVTQVAYYFIDISEKQLMEEQLNYEIIHDKLTGLINRKSFTDELTQWIKSCPTDQAVVVIAIDLERFRNINNVLGTQAGDEILTSSAQRLKKILVDYNGLVARIGDDQFAIGVKTFKDSTDIFDLIDKIVDNLKLPFNYNNKNIYMDVNTGSSTYPEDGQEAVILLQNAITASNLAKRIGKKNYINFKPELNKLSQEDMILISDIRLGIKNNEFVFYYQPKIELKTGRIVGAEALLRWNHPKHGVLLPKDFLSICEETYLIVDIERKMLYEGCDFLNKLNKLGNNDLTISLNISAQEFKCANIYVLLKDIIKKTDLPPHLIELEITESNLLHNLYDIKNYLDKIQSLGIQLSLDDFGKGYSSLKYLTVLPFDIVKIDKSFLKNIEHENRKQVIFTAMVELCSKIGLKTVIEGVETPSQLQFVKQLPCDYIQGFLISEPLSEAHFLEFVKARYVKNALLQ</sequence>
<dbReference type="Gene3D" id="3.40.50.2300">
    <property type="match status" value="1"/>
</dbReference>
<dbReference type="Gene3D" id="3.30.450.20">
    <property type="entry name" value="PAS domain"/>
    <property type="match status" value="1"/>
</dbReference>
<dbReference type="InterPro" id="IPR043128">
    <property type="entry name" value="Rev_trsase/Diguanyl_cyclase"/>
</dbReference>
<dbReference type="SUPFAM" id="SSF55785">
    <property type="entry name" value="PYP-like sensor domain (PAS domain)"/>
    <property type="match status" value="1"/>
</dbReference>
<dbReference type="Pfam" id="PF13426">
    <property type="entry name" value="PAS_9"/>
    <property type="match status" value="1"/>
</dbReference>
<evidence type="ECO:0000313" key="8">
    <source>
        <dbReference type="Proteomes" id="UP000054773"/>
    </source>
</evidence>
<dbReference type="PROSITE" id="PS50110">
    <property type="entry name" value="RESPONSE_REGULATORY"/>
    <property type="match status" value="1"/>
</dbReference>
<dbReference type="PATRIC" id="fig|448.7.peg.993"/>
<dbReference type="InterPro" id="IPR011006">
    <property type="entry name" value="CheY-like_superfamily"/>
</dbReference>
<feature type="domain" description="PAS" evidence="3">
    <location>
        <begin position="136"/>
        <end position="187"/>
    </location>
</feature>
<evidence type="ECO:0000313" key="7">
    <source>
        <dbReference type="EMBL" id="KTC98385.1"/>
    </source>
</evidence>
<feature type="domain" description="PAC" evidence="4">
    <location>
        <begin position="206"/>
        <end position="258"/>
    </location>
</feature>
<keyword evidence="8" id="KW-1185">Reference proteome</keyword>
<dbReference type="InterPro" id="IPR001633">
    <property type="entry name" value="EAL_dom"/>
</dbReference>
<dbReference type="PROSITE" id="PS50112">
    <property type="entry name" value="PAS"/>
    <property type="match status" value="1"/>
</dbReference>